<dbReference type="InterPro" id="IPR036388">
    <property type="entry name" value="WH-like_DNA-bd_sf"/>
</dbReference>
<reference evidence="7 8" key="1">
    <citation type="submission" date="2024-01" db="EMBL/GenBank/DDBJ databases">
        <title>Uliginosibacterium soil sp. nov.</title>
        <authorList>
            <person name="Lv Y."/>
        </authorList>
    </citation>
    <scope>NUCLEOTIDE SEQUENCE [LARGE SCALE GENOMIC DNA]</scope>
    <source>
        <strain evidence="7 8">H3</strain>
    </source>
</reference>
<evidence type="ECO:0000256" key="3">
    <source>
        <dbReference type="ARBA" id="ARBA00022833"/>
    </source>
</evidence>
<comment type="caution">
    <text evidence="7">The sequence shown here is derived from an EMBL/GenBank/DDBJ whole genome shotgun (WGS) entry which is preliminary data.</text>
</comment>
<dbReference type="Gene3D" id="3.30.1490.190">
    <property type="match status" value="1"/>
</dbReference>
<gene>
    <name evidence="7" type="ORF">VVD49_04605</name>
</gene>
<protein>
    <submittedName>
        <fullName evidence="7">Transcriptional repressor</fullName>
    </submittedName>
</protein>
<evidence type="ECO:0000256" key="5">
    <source>
        <dbReference type="ARBA" id="ARBA00023125"/>
    </source>
</evidence>
<evidence type="ECO:0000256" key="1">
    <source>
        <dbReference type="ARBA" id="ARBA00007957"/>
    </source>
</evidence>
<dbReference type="EMBL" id="JAYXHS010000001">
    <property type="protein sequence ID" value="MEC5384990.1"/>
    <property type="molecule type" value="Genomic_DNA"/>
</dbReference>
<dbReference type="InterPro" id="IPR043135">
    <property type="entry name" value="Fur_C"/>
</dbReference>
<dbReference type="SUPFAM" id="SSF46785">
    <property type="entry name" value="Winged helix' DNA-binding domain"/>
    <property type="match status" value="1"/>
</dbReference>
<dbReference type="Pfam" id="PF01475">
    <property type="entry name" value="FUR"/>
    <property type="match status" value="1"/>
</dbReference>
<evidence type="ECO:0000313" key="7">
    <source>
        <dbReference type="EMBL" id="MEC5384990.1"/>
    </source>
</evidence>
<dbReference type="RefSeq" id="WP_327597955.1">
    <property type="nucleotide sequence ID" value="NZ_JAYXHS010000001.1"/>
</dbReference>
<dbReference type="Proteomes" id="UP001331561">
    <property type="component" value="Unassembled WGS sequence"/>
</dbReference>
<dbReference type="InterPro" id="IPR002481">
    <property type="entry name" value="FUR"/>
</dbReference>
<evidence type="ECO:0000256" key="2">
    <source>
        <dbReference type="ARBA" id="ARBA00022491"/>
    </source>
</evidence>
<dbReference type="Gene3D" id="1.10.10.10">
    <property type="entry name" value="Winged helix-like DNA-binding domain superfamily/Winged helix DNA-binding domain"/>
    <property type="match status" value="1"/>
</dbReference>
<keyword evidence="8" id="KW-1185">Reference proteome</keyword>
<dbReference type="InterPro" id="IPR036390">
    <property type="entry name" value="WH_DNA-bd_sf"/>
</dbReference>
<evidence type="ECO:0000256" key="4">
    <source>
        <dbReference type="ARBA" id="ARBA00023015"/>
    </source>
</evidence>
<keyword evidence="6" id="KW-0804">Transcription</keyword>
<evidence type="ECO:0000313" key="8">
    <source>
        <dbReference type="Proteomes" id="UP001331561"/>
    </source>
</evidence>
<proteinExistence type="inferred from homology"/>
<dbReference type="PANTHER" id="PTHR33202">
    <property type="entry name" value="ZINC UPTAKE REGULATION PROTEIN"/>
    <property type="match status" value="1"/>
</dbReference>
<sequence length="142" mass="15504">MSADDLTPADRIRALGARATPARVAVMRLLDAAERALTHHDIELALEGSGFDRVTLYRVLDWMVESGIAHRVTDAQRVFRFSKAATDAPAHDRHAHFRCEDCGKVFCLDDVPVTRPALPKGFSSSAVELSITGHCGHCGKHS</sequence>
<accession>A0ABU6K1T0</accession>
<dbReference type="PANTHER" id="PTHR33202:SF7">
    <property type="entry name" value="FERRIC UPTAKE REGULATION PROTEIN"/>
    <property type="match status" value="1"/>
</dbReference>
<comment type="similarity">
    <text evidence="1">Belongs to the Fur family.</text>
</comment>
<keyword evidence="4" id="KW-0805">Transcription regulation</keyword>
<evidence type="ECO:0000256" key="6">
    <source>
        <dbReference type="ARBA" id="ARBA00023163"/>
    </source>
</evidence>
<organism evidence="7 8">
    <name type="scientific">Uliginosibacterium silvisoli</name>
    <dbReference type="NCBI Taxonomy" id="3114758"/>
    <lineage>
        <taxon>Bacteria</taxon>
        <taxon>Pseudomonadati</taxon>
        <taxon>Pseudomonadota</taxon>
        <taxon>Betaproteobacteria</taxon>
        <taxon>Rhodocyclales</taxon>
        <taxon>Zoogloeaceae</taxon>
        <taxon>Uliginosibacterium</taxon>
    </lineage>
</organism>
<keyword evidence="2" id="KW-0678">Repressor</keyword>
<name>A0ABU6K1T0_9RHOO</name>
<keyword evidence="3" id="KW-0862">Zinc</keyword>
<keyword evidence="5" id="KW-0238">DNA-binding</keyword>